<feature type="compositionally biased region" description="Basic and acidic residues" evidence="5">
    <location>
        <begin position="15"/>
        <end position="27"/>
    </location>
</feature>
<dbReference type="InterPro" id="IPR036388">
    <property type="entry name" value="WH-like_DNA-bd_sf"/>
</dbReference>
<dbReference type="GO" id="GO:0005737">
    <property type="term" value="C:cytoplasm"/>
    <property type="evidence" value="ECO:0007669"/>
    <property type="project" value="UniProtKB-SubCell"/>
</dbReference>
<dbReference type="Gene3D" id="1.10.10.10">
    <property type="entry name" value="Winged helix-like DNA-binding domain superfamily/Winged helix DNA-binding domain"/>
    <property type="match status" value="1"/>
</dbReference>
<feature type="domain" description="RecX second three-helical" evidence="6">
    <location>
        <begin position="101"/>
        <end position="135"/>
    </location>
</feature>
<organism evidence="7 8">
    <name type="scientific">Azospirillum griseum</name>
    <dbReference type="NCBI Taxonomy" id="2496639"/>
    <lineage>
        <taxon>Bacteria</taxon>
        <taxon>Pseudomonadati</taxon>
        <taxon>Pseudomonadota</taxon>
        <taxon>Alphaproteobacteria</taxon>
        <taxon>Rhodospirillales</taxon>
        <taxon>Azospirillaceae</taxon>
        <taxon>Azospirillum</taxon>
    </lineage>
</organism>
<keyword evidence="4" id="KW-0963">Cytoplasm</keyword>
<dbReference type="RefSeq" id="WP_126618666.1">
    <property type="nucleotide sequence ID" value="NZ_JBHUCY010000008.1"/>
</dbReference>
<evidence type="ECO:0000259" key="6">
    <source>
        <dbReference type="Pfam" id="PF02631"/>
    </source>
</evidence>
<dbReference type="InterPro" id="IPR053924">
    <property type="entry name" value="RecX_HTH_2nd"/>
</dbReference>
<dbReference type="AlphaFoldDB" id="A0A3S0K8Q3"/>
<dbReference type="EMBL" id="RXMA01000023">
    <property type="protein sequence ID" value="RTR16717.1"/>
    <property type="molecule type" value="Genomic_DNA"/>
</dbReference>
<evidence type="ECO:0000313" key="7">
    <source>
        <dbReference type="EMBL" id="RTR16717.1"/>
    </source>
</evidence>
<comment type="caution">
    <text evidence="7">The sequence shown here is derived from an EMBL/GenBank/DDBJ whole genome shotgun (WGS) entry which is preliminary data.</text>
</comment>
<protein>
    <recommendedName>
        <fullName evidence="3">Regulatory protein RecX</fullName>
    </recommendedName>
</protein>
<dbReference type="PANTHER" id="PTHR33602:SF1">
    <property type="entry name" value="REGULATORY PROTEIN RECX FAMILY PROTEIN"/>
    <property type="match status" value="1"/>
</dbReference>
<proteinExistence type="inferred from homology"/>
<evidence type="ECO:0000256" key="1">
    <source>
        <dbReference type="ARBA" id="ARBA00004496"/>
    </source>
</evidence>
<name>A0A3S0K8Q3_9PROT</name>
<evidence type="ECO:0000256" key="2">
    <source>
        <dbReference type="ARBA" id="ARBA00009695"/>
    </source>
</evidence>
<comment type="subcellular location">
    <subcellularLocation>
        <location evidence="1">Cytoplasm</location>
    </subcellularLocation>
</comment>
<dbReference type="Pfam" id="PF02631">
    <property type="entry name" value="RecX_HTH2"/>
    <property type="match status" value="1"/>
</dbReference>
<reference evidence="7 8" key="1">
    <citation type="submission" date="2018-12" db="EMBL/GenBank/DDBJ databases">
        <authorList>
            <person name="Yang Y."/>
        </authorList>
    </citation>
    <scope>NUCLEOTIDE SEQUENCE [LARGE SCALE GENOMIC DNA]</scope>
    <source>
        <strain evidence="7 8">L-25-5w-1</strain>
    </source>
</reference>
<dbReference type="PANTHER" id="PTHR33602">
    <property type="entry name" value="REGULATORY PROTEIN RECX FAMILY PROTEIN"/>
    <property type="match status" value="1"/>
</dbReference>
<dbReference type="OrthoDB" id="5507982at2"/>
<sequence length="211" mass="23670">MTRDTPPRPPTGSRPDSRSDTRSDSHSGPRAPKPVKRVTPQHLEHAALRYLERFASSTANLRAVLMRRVQRSAQAHGDDPAEGARWVDALIERYVRANLLNDDTYARMRTESLLRRGASTRMIAQKLAAKGIDRDRTDRTLDELREDVGGNLDVRAALALAKRRRLGVYRAPEARAAHRDKDMAALGRAGFGYEIARRVVDAEDPDELLVE</sequence>
<dbReference type="GO" id="GO:0006282">
    <property type="term" value="P:regulation of DNA repair"/>
    <property type="evidence" value="ECO:0007669"/>
    <property type="project" value="InterPro"/>
</dbReference>
<evidence type="ECO:0000313" key="8">
    <source>
        <dbReference type="Proteomes" id="UP000277007"/>
    </source>
</evidence>
<evidence type="ECO:0000256" key="3">
    <source>
        <dbReference type="ARBA" id="ARBA00018111"/>
    </source>
</evidence>
<evidence type="ECO:0000256" key="4">
    <source>
        <dbReference type="ARBA" id="ARBA00022490"/>
    </source>
</evidence>
<evidence type="ECO:0000256" key="5">
    <source>
        <dbReference type="SAM" id="MobiDB-lite"/>
    </source>
</evidence>
<dbReference type="Proteomes" id="UP000277007">
    <property type="component" value="Unassembled WGS sequence"/>
</dbReference>
<comment type="similarity">
    <text evidence="2">Belongs to the RecX family.</text>
</comment>
<feature type="region of interest" description="Disordered" evidence="5">
    <location>
        <begin position="1"/>
        <end position="40"/>
    </location>
</feature>
<gene>
    <name evidence="7" type="ORF">EJ903_19745</name>
</gene>
<dbReference type="InterPro" id="IPR003783">
    <property type="entry name" value="Regulatory_RecX"/>
</dbReference>
<keyword evidence="8" id="KW-1185">Reference proteome</keyword>
<accession>A0A3S0K8Q3</accession>